<dbReference type="InterPro" id="IPR018159">
    <property type="entry name" value="Spectrin/alpha-actinin"/>
</dbReference>
<dbReference type="GO" id="GO:0005509">
    <property type="term" value="F:calcium ion binding"/>
    <property type="evidence" value="ECO:0007669"/>
    <property type="project" value="InterPro"/>
</dbReference>
<dbReference type="Pfam" id="PF13499">
    <property type="entry name" value="EF-hand_7"/>
    <property type="match status" value="1"/>
</dbReference>
<feature type="region of interest" description="Disordered" evidence="6">
    <location>
        <begin position="4544"/>
        <end position="4592"/>
    </location>
</feature>
<feature type="coiled-coil region" evidence="5">
    <location>
        <begin position="2278"/>
        <end position="2331"/>
    </location>
</feature>
<evidence type="ECO:0000259" key="8">
    <source>
        <dbReference type="PROSITE" id="PS51460"/>
    </source>
</evidence>
<proteinExistence type="predicted"/>
<evidence type="ECO:0000313" key="9">
    <source>
        <dbReference type="WBParaSite" id="MCU_008127-RC"/>
    </source>
</evidence>
<dbReference type="SUPFAM" id="SSF46966">
    <property type="entry name" value="Spectrin repeat"/>
    <property type="match status" value="11"/>
</dbReference>
<name>A0A5K3FG91_MESCO</name>
<keyword evidence="4" id="KW-0206">Cytoskeleton</keyword>
<feature type="coiled-coil region" evidence="5">
    <location>
        <begin position="1490"/>
        <end position="1554"/>
    </location>
</feature>
<organism evidence="9">
    <name type="scientific">Mesocestoides corti</name>
    <name type="common">Flatworm</name>
    <dbReference type="NCBI Taxonomy" id="53468"/>
    <lineage>
        <taxon>Eukaryota</taxon>
        <taxon>Metazoa</taxon>
        <taxon>Spiralia</taxon>
        <taxon>Lophotrochozoa</taxon>
        <taxon>Platyhelminthes</taxon>
        <taxon>Cestoda</taxon>
        <taxon>Eucestoda</taxon>
        <taxon>Cyclophyllidea</taxon>
        <taxon>Mesocestoididae</taxon>
        <taxon>Mesocestoides</taxon>
    </lineage>
</organism>
<keyword evidence="3" id="KW-0106">Calcium</keyword>
<dbReference type="PROSITE" id="PS50222">
    <property type="entry name" value="EF_HAND_2"/>
    <property type="match status" value="1"/>
</dbReference>
<feature type="region of interest" description="Disordered" evidence="6">
    <location>
        <begin position="4019"/>
        <end position="4040"/>
    </location>
</feature>
<feature type="domain" description="GAR" evidence="8">
    <location>
        <begin position="4380"/>
        <end position="4452"/>
    </location>
</feature>
<dbReference type="GO" id="GO:0042060">
    <property type="term" value="P:wound healing"/>
    <property type="evidence" value="ECO:0007669"/>
    <property type="project" value="TreeGrafter"/>
</dbReference>
<comment type="subcellular location">
    <subcellularLocation>
        <location evidence="1">Cytoplasm</location>
        <location evidence="1">Cytoskeleton</location>
    </subcellularLocation>
</comment>
<evidence type="ECO:0000259" key="7">
    <source>
        <dbReference type="PROSITE" id="PS50222"/>
    </source>
</evidence>
<dbReference type="CDD" id="cd00176">
    <property type="entry name" value="SPEC"/>
    <property type="match status" value="5"/>
</dbReference>
<dbReference type="SUPFAM" id="SSF143575">
    <property type="entry name" value="GAS2 domain-like"/>
    <property type="match status" value="1"/>
</dbReference>
<feature type="coiled-coil region" evidence="5">
    <location>
        <begin position="2936"/>
        <end position="2970"/>
    </location>
</feature>
<dbReference type="GO" id="GO:0005886">
    <property type="term" value="C:plasma membrane"/>
    <property type="evidence" value="ECO:0007669"/>
    <property type="project" value="UniProtKB-SubCell"/>
</dbReference>
<feature type="region of interest" description="Disordered" evidence="6">
    <location>
        <begin position="562"/>
        <end position="595"/>
    </location>
</feature>
<evidence type="ECO:0000256" key="5">
    <source>
        <dbReference type="SAM" id="Coils"/>
    </source>
</evidence>
<dbReference type="Gene3D" id="1.10.238.10">
    <property type="entry name" value="EF-hand"/>
    <property type="match status" value="1"/>
</dbReference>
<feature type="compositionally biased region" description="Basic and acidic residues" evidence="6">
    <location>
        <begin position="567"/>
        <end position="579"/>
    </location>
</feature>
<dbReference type="PROSITE" id="PS51460">
    <property type="entry name" value="GAR"/>
    <property type="match status" value="1"/>
</dbReference>
<dbReference type="Pfam" id="PF02187">
    <property type="entry name" value="GAS2"/>
    <property type="match status" value="1"/>
</dbReference>
<dbReference type="InterPro" id="IPR018247">
    <property type="entry name" value="EF_Hand_1_Ca_BS"/>
</dbReference>
<feature type="compositionally biased region" description="Low complexity" evidence="6">
    <location>
        <begin position="4579"/>
        <end position="4592"/>
    </location>
</feature>
<reference evidence="9" key="1">
    <citation type="submission" date="2019-11" db="UniProtKB">
        <authorList>
            <consortium name="WormBaseParasite"/>
        </authorList>
    </citation>
    <scope>IDENTIFICATION</scope>
</reference>
<accession>A0A5K3FG91</accession>
<feature type="coiled-coil region" evidence="5">
    <location>
        <begin position="3528"/>
        <end position="3562"/>
    </location>
</feature>
<feature type="domain" description="EF-hand" evidence="7">
    <location>
        <begin position="4299"/>
        <end position="4334"/>
    </location>
</feature>
<feature type="compositionally biased region" description="Basic and acidic residues" evidence="6">
    <location>
        <begin position="4554"/>
        <end position="4566"/>
    </location>
</feature>
<feature type="region of interest" description="Disordered" evidence="6">
    <location>
        <begin position="360"/>
        <end position="382"/>
    </location>
</feature>
<dbReference type="GO" id="GO:0045296">
    <property type="term" value="F:cadherin binding"/>
    <property type="evidence" value="ECO:0007669"/>
    <property type="project" value="TreeGrafter"/>
</dbReference>
<dbReference type="WBParaSite" id="MCU_008127-RC">
    <property type="protein sequence ID" value="MCU_008127-RC"/>
    <property type="gene ID" value="MCU_008127"/>
</dbReference>
<dbReference type="SMART" id="SM00054">
    <property type="entry name" value="EFh"/>
    <property type="match status" value="2"/>
</dbReference>
<dbReference type="GO" id="GO:0045104">
    <property type="term" value="P:intermediate filament cytoskeleton organization"/>
    <property type="evidence" value="ECO:0007669"/>
    <property type="project" value="InterPro"/>
</dbReference>
<dbReference type="Gene3D" id="1.20.58.60">
    <property type="match status" value="13"/>
</dbReference>
<dbReference type="GO" id="GO:0005882">
    <property type="term" value="C:intermediate filament"/>
    <property type="evidence" value="ECO:0007669"/>
    <property type="project" value="TreeGrafter"/>
</dbReference>
<dbReference type="PANTHER" id="PTHR23169">
    <property type="entry name" value="ENVOPLAKIN"/>
    <property type="match status" value="1"/>
</dbReference>
<dbReference type="GO" id="GO:0005737">
    <property type="term" value="C:cytoplasm"/>
    <property type="evidence" value="ECO:0007669"/>
    <property type="project" value="TreeGrafter"/>
</dbReference>
<dbReference type="GO" id="GO:0005198">
    <property type="term" value="F:structural molecule activity"/>
    <property type="evidence" value="ECO:0007669"/>
    <property type="project" value="TreeGrafter"/>
</dbReference>
<dbReference type="SMART" id="SM00243">
    <property type="entry name" value="GAS2"/>
    <property type="match status" value="1"/>
</dbReference>
<dbReference type="Gene3D" id="3.30.920.20">
    <property type="entry name" value="Gas2-like domain"/>
    <property type="match status" value="1"/>
</dbReference>
<sequence length="4748" mass="528795">AEAEEFEHLQADHLVLITDKKPDILLFVDTSLSSTNNSKYRDDKLGDNMKRASSLMLAGRIEAEALSSKNLETPTTLLAKRLPAVGTTDVLTSNISNRGCSIEPTEYPKTTIQVDSSGNGKSRTNEEIPGITVSDNFSFTRPEFFTLMIRDGCRIQNFNDVGVNESAFIGLNSQAHLDKSSCVRPNEDKLSSNGVEFFSSIRQATSDDLRGTSAFLESQGTPNAQILPSCALAVSDPLNHPQLVSSMHAVESLGVEKSESNSPSVHVEMIRKSLEPLPITSEHGVAATPSSSQLKLDGNLTEDSEDDLLRNELSSIIKSPNMADILSETGPRRKVSFHRGADSASNDLINGYNNIVDSLSNGPVHGTSSNSEAKQDESLIRHSPSLKPQTEAVKSIKEAQITDILQSGVASFETAVTLPKNVLFENSSPGSGNKVPVVSQFQEEKMLNEDNIWTVKRSQLVCENWLTSDPFPSGNSGIEVPKEQQDRSPLLESISTCIEDVTLASPGGLAEEFVNATTKSDSSPMIRTQDEACLVVQRPVFTTMSSTFVETQTSNDDVNCTVPDQNKSFKPERVPRDRSPMNLLESGSGESKLTTDEVVDQKHGDIRSNLPWHSETVQIKELVSDGSLSSSVGVRQKTSVDHFPQGVTCHPNYPPRDLAIDNFSPEMRSLSSAYKRLNKDLREDLCAVEEITGTKSVLTERLKIKSGASSQKTCIADEITRETSASFPTFEGASSKVESLTVPESPKIIPHVSKAVENTALSQTTIDNEMPPVVQFERIQKDSFEQRSASLKEMENIVNSRPADEDMQTSAVFQKVQGLVDKMELVCEQAKSFKGDVSETPQMATGADEIKAKDFDTKNEEFRRIGSSFGSSRRFSLPVGPLENVTLTERSPSSRLLDFPMHAFGPGVGDLSPIVEETSPLVRRLTRPLNLSVASPVLPPAATLHSEVSHPRLSSRLLEELDTEATWLLALKERLTNGGSIELDDTENQKLLDYYYEINRELMSRKQVSLAICDKAEQMANQDSSKLPVDTRTLLEVKAAEIRAQVEQLTRETDATIRLLTASIDSLEQLTFRLQDSKSWLSSVELSFIEAMNTGNLAPDGLSVIQAQITQIEHDLLSREDDLKGVSLGAQRFLFCLHKYNNSKTVNAGVTDDKRQALLDSAESVESSVQTAVAWTLDKYSELEASLRKQSSILSGAVLGYSEFANGLGVCRDSLDTVEKKLWQAVRKLLAVGVDVNPNSQGTARTPINLEMITNPASVVEHATSLFALEGDLSSINFKVGVLDEIVTDLSANKLPPLSIPESVIDITIKQPLEAEKTRLANLFENVRSIKEELKAVLGCIGTEHDSLADVSSWLQSVLSTENKGQSLIEARQASNQLQAELSARKLGLESSLESAQKELGKLEENGGENEEEIERVKDRIAMAQKLVDKCNDVRSKVTRDQAVLDEIQQNNSLLDKSSRDLRVFLDSVRPDLSAITNARISDEEANQRLKEIEEGASAKRTEIEQLRENINGLQSSASEIARESDIIAAKQRLDEASADLAEFDQSMNQARHALKERSLLTRQFEATRAQFTDWMQEFESRMDSSVLANHSAEAEESLLEQLKELDSMIAEWDAFKTQVKEMQALRESLEPMAVTNSMKELEGLNLRFDQIGERLSAMRSDVNTTQECLESFCKKFSTIDTWLTHRLDLASKCQITSADMQEIQVWKDKLDILGGELVNMTPQIDDLRQRGNELLQLKSAAKVSSQIRRHLGDLDQKWHSLTELHKSKDAELADILAQTRAINQRYDALDDQLGQHLKTFESLSGTPVSKTQLQKVLSLQFGIIRMEPMVRAFEQATERLVQSLLPHANTSDLSTRVNEIRSRYDCLKDAIDSRLETLQNTMSSERLNDFSNRLDLIQEKLKCLDRHDDLSELEQELLETTRVGNEIASRLEDPVEKAAFSQKLQGLTENVAKIKERVASAEPVANNKSMTEENSTVDEAPIVEPKTQPNEIDSLKKRLSSVQPTVCLKATELEMQSHERRESLQNLEISVGNVRAWLDLETNATEVRIFESGSYPVTRPSLSKAIQGVETLIALTDSRSKQLEELFSEANKLQCSDLLSDIEKCQTQLSQVKQLYDKKCDVLQEILSKSDQLDMILQPQSLTLDNLESRLSKALGSSVQLESLQREIAHYEFPSIDSQLLELEGTLSKLGDAEPTQSTRPLRQHELELRRRLERLISSLRRAIEESGVNQEASLNLLARGDLIKHRLDELEGQIGLTGSVGTALDPETLIDRLEDVKQGIQKLEQCDAALKSLEEDREDLQLPQLESLLNELQNQSSRLRRTAQQVISEIEPTIDVSKRFAAQQELLTNNIAAARKASPVRPNRAAPTMEELNDYERQYLKPLANQLQKVQQTGATLCQMVQSGIGRRNLERELTSAAASVDSLYVVAGNAEQQIDVGLALSGKLADSTRRIEHLLKHVRDEFEAQGEQAPPADVVQLNAQLGKCTMLLHMLAARQGSLEYLAEVAENQQGHQSTGETAAKLTEDYNNVCLEVKSRIAKLTDALQSLKEFRNLYESYLGWLTTAECRFDRLPVDQDPSVTYENRITELEKLVAECTDQADTVRQLQTRGNELKRTCSAADAMAIEGKVAHVDSSFSEFRKKVESSFNGLQSMQPEIAVLLASNTILAEGLPKLESKLSDAQKTEDFCRELEYEIKPHADALADALEKIKSTIPSSIFLDLPSQRQPLTIGDFANENLQRFTNLYNETLSLSQQTQVLDKRIEQAYSKLREDEEWLKHVSHRLDSKASTQPAEEILNLREEFDQEKATYSLVMLPARVEQIDFLISKLNEFRCEYMKRQPTLEAHFVEARSLLASLDQSTHHKTGENSVQALAKLVQQVMQQTNEIDSLFDSAESRSQQALALSKSLSDGMSRMDSWMTSAEKMLDQLSVTPLVIEDESESLRRLYNAAKALERELDGYKVTLEQVSSTAATLSTLIAPKEAANLGSQLQQSSDRFRRLAKRIRNRSIDLEDAVTSLIDVNDRLSLLAEALNEARDLASTIGVRFDPLENELLTASIPSCMDSTSSTSCVRVQQPISLRSEYLSGQIAEGKAILEIMDRRLPALKSLTQSIEESTFATTPELSSTLQRDPLVLPAAEGTPGEVNADVNTLRGLILQKAQTLQKDWLQMHTKVFQRLTNLVEAHRLASEEFWLPLSNIQGDLITARRSIDSLVSGGASIQPLEASTYEAQLKEIERVVSQLQTADQRLNELRNVGDRIIDLLIDEEGRNEEERSILKNEVNAALREVSVISEDVASACKRQKLISAANLTTAQNLKADLTNFMNWIAKTEGEFEALEPVANETEHVLRQIEQTETWSDSVLPNHEQLENLNWVAGQLISAAGLPSDSADQVTNASPSGRTLTLQEMLSSASSRWENLVDALNHRRHQLQTELMTLGKFDSALQALLQWIKATQITIDAISVPRGDNKSLEFELSRARIIQTSAAKRQADVVRINQEVTGMEEPRDLDPELSKKLVQLNDAWDHLKLSVREKQMRLEEALREAQKFYSQLDELRRDCRRLEGQMPTSGMRVIGGLPDSAKQSINKFIRLHSSIDALGKQIGNLWSSSAGLLASAGSTHDRLAGHLENLSEHQSRLATQARDRLAHMESAVARVEAFHNELGDFIQWLTQAERRMNQAPAISFIPSTLELQLPSQLALRKEIAAKRDSVLAPLDRASIFIGAHSLEHDVVLVKNLLASAHIRWEKLFQRSADRSRQFASAFKESQKLMSKWKDLTEWLNEALNTHLQEGSWLVSAQTDILLKALSQHREFQRELGVHSATFDSVRRELTKLKDKAPRDDHLELDRMQSELKYLWNEVCAKSLEKQKALEEALLRSGQYKDALGSLLEWINKVDSLLDDDKKGCAGDVETVKHLEEAHQSLLAQLEDRGVSVAKLQTAAAQLLNKCKPETGSDAVDLTDSLVMQEQLAGLNALWTRVQLKAKARTERLKEARKNAEDFQRSCQDVMDYCAGAEYALRKLGALPEGDDPREMDATEPLSEETSANTAVAEITSGMAAQESRVCDCLGRGNRILAECKHQPEAAARIRQWMNAVNTRWEEVLDWSQKHEARLAQLAINQRERRLTLDALISWLNTAEVLLRSDRLTLLHTTSAGLSSNEAPSEISSESSSRVESGSTGFDVDATLVERLLAENSQFEMEIEARRPQRDEILKHSRKAGVTKKLTISRPRDVRSRSSSMVAPPAAKVYASERVNEMCEKWDRVVKLTQARRLILEERLAHANEVEKLKSFDFGSWRRRYLAWMNSKKARLIDMFHRYDLDRDGRLTREEFVNALLDSKFPTSRLELEVVASIVDANGEGFIDMKKFNAALRSTSISSNHPIDLSNIEGSAIEHEAKHQASLCTCHNTYRISKVNGNMYKFGDSQKLRLVRILRSNVMVRVGGGWTPLTEFLVKNDPCRVFFYTDEETERGKLSAFWMGNEIDRIDAGFPDDQTHMMLRFHPRFHDGSSSTASCSDPACSGQLCSSGSTTPARKRSIMRLVSQSVSGPLRSASQMPLIDKQPAREGASKRPERLSLPFCGLSNRKQTSSPSLSSHSISLAQQLSRGKSLSSCHTDAINVMKASTIPQKLSASSISVPVEANDDQSTSMDLSLSEETTFAERIPHHDLEKPESKSQSEVSLAPEITPTYKVDEPIFSLEEKSPTVSQRATFTEAEATSPAGTKSPLAMISNVNQNSSMETLEVASILPPFEPTSNS</sequence>
<dbReference type="InterPro" id="IPR002017">
    <property type="entry name" value="Spectrin_repeat"/>
</dbReference>
<evidence type="ECO:0000256" key="2">
    <source>
        <dbReference type="ARBA" id="ARBA00022490"/>
    </source>
</evidence>
<feature type="coiled-coil region" evidence="5">
    <location>
        <begin position="3224"/>
        <end position="3254"/>
    </location>
</feature>
<feature type="compositionally biased region" description="Polar residues" evidence="6">
    <location>
        <begin position="360"/>
        <end position="372"/>
    </location>
</feature>
<evidence type="ECO:0000256" key="1">
    <source>
        <dbReference type="ARBA" id="ARBA00004245"/>
    </source>
</evidence>
<dbReference type="GO" id="GO:0008017">
    <property type="term" value="F:microtubule binding"/>
    <property type="evidence" value="ECO:0007669"/>
    <property type="project" value="InterPro"/>
</dbReference>
<dbReference type="PANTHER" id="PTHR23169:SF10">
    <property type="entry name" value="PERIPLAKIN"/>
    <property type="match status" value="1"/>
</dbReference>
<keyword evidence="5" id="KW-0175">Coiled coil</keyword>
<protein>
    <submittedName>
        <fullName evidence="9">KASH domain-containing protein</fullName>
    </submittedName>
</protein>
<feature type="compositionally biased region" description="Low complexity" evidence="6">
    <location>
        <begin position="4151"/>
        <end position="4171"/>
    </location>
</feature>
<dbReference type="InterPro" id="IPR003108">
    <property type="entry name" value="GAR_dom"/>
</dbReference>
<evidence type="ECO:0000256" key="4">
    <source>
        <dbReference type="ARBA" id="ARBA00023212"/>
    </source>
</evidence>
<dbReference type="SUPFAM" id="SSF47473">
    <property type="entry name" value="EF-hand"/>
    <property type="match status" value="1"/>
</dbReference>
<dbReference type="InterPro" id="IPR043197">
    <property type="entry name" value="Plakin"/>
</dbReference>
<evidence type="ECO:0000256" key="6">
    <source>
        <dbReference type="SAM" id="MobiDB-lite"/>
    </source>
</evidence>
<dbReference type="InterPro" id="IPR002048">
    <property type="entry name" value="EF_hand_dom"/>
</dbReference>
<feature type="region of interest" description="Disordered" evidence="6">
    <location>
        <begin position="4692"/>
        <end position="4720"/>
    </location>
</feature>
<evidence type="ECO:0000256" key="3">
    <source>
        <dbReference type="ARBA" id="ARBA00022837"/>
    </source>
</evidence>
<dbReference type="Pfam" id="PF00435">
    <property type="entry name" value="Spectrin"/>
    <property type="match status" value="2"/>
</dbReference>
<dbReference type="SMART" id="SM00150">
    <property type="entry name" value="SPEC"/>
    <property type="match status" value="14"/>
</dbReference>
<dbReference type="CDD" id="cd00051">
    <property type="entry name" value="EFh"/>
    <property type="match status" value="1"/>
</dbReference>
<dbReference type="InterPro" id="IPR011992">
    <property type="entry name" value="EF-hand-dom_pair"/>
</dbReference>
<keyword evidence="2" id="KW-0963">Cytoplasm</keyword>
<dbReference type="PROSITE" id="PS00018">
    <property type="entry name" value="EF_HAND_1"/>
    <property type="match status" value="1"/>
</dbReference>
<feature type="region of interest" description="Disordered" evidence="6">
    <location>
        <begin position="4150"/>
        <end position="4171"/>
    </location>
</feature>
<dbReference type="InterPro" id="IPR036534">
    <property type="entry name" value="GAR_dom_sf"/>
</dbReference>
<feature type="coiled-coil region" evidence="5">
    <location>
        <begin position="1379"/>
        <end position="1420"/>
    </location>
</feature>